<evidence type="ECO:0000256" key="1">
    <source>
        <dbReference type="ARBA" id="ARBA00004442"/>
    </source>
</evidence>
<evidence type="ECO:0008006" key="9">
    <source>
        <dbReference type="Google" id="ProtNLM"/>
    </source>
</evidence>
<keyword evidence="5" id="KW-0998">Cell outer membrane</keyword>
<dbReference type="EMBL" id="MDEH01000022">
    <property type="protein sequence ID" value="PPU70512.1"/>
    <property type="molecule type" value="Genomic_DNA"/>
</dbReference>
<evidence type="ECO:0000313" key="8">
    <source>
        <dbReference type="Proteomes" id="UP000239865"/>
    </source>
</evidence>
<proteinExistence type="inferred from homology"/>
<comment type="caution">
    <text evidence="7">The sequence shown here is derived from an EMBL/GenBank/DDBJ whole genome shotgun (WGS) entry which is preliminary data.</text>
</comment>
<dbReference type="Pfam" id="PF06629">
    <property type="entry name" value="MipA"/>
    <property type="match status" value="1"/>
</dbReference>
<dbReference type="PANTHER" id="PTHR38776">
    <property type="entry name" value="MLTA-INTERACTING PROTEIN-RELATED"/>
    <property type="match status" value="1"/>
</dbReference>
<dbReference type="InterPro" id="IPR010583">
    <property type="entry name" value="MipA"/>
</dbReference>
<evidence type="ECO:0000256" key="4">
    <source>
        <dbReference type="ARBA" id="ARBA00023136"/>
    </source>
</evidence>
<evidence type="ECO:0000313" key="7">
    <source>
        <dbReference type="EMBL" id="PPU70512.1"/>
    </source>
</evidence>
<gene>
    <name evidence="7" type="ORF">XmelCFBP4644_20120</name>
</gene>
<evidence type="ECO:0000256" key="6">
    <source>
        <dbReference type="SAM" id="SignalP"/>
    </source>
</evidence>
<feature type="chain" id="PRO_5015630329" description="MipA/OmpV family protein" evidence="6">
    <location>
        <begin position="34"/>
        <end position="256"/>
    </location>
</feature>
<accession>A0A2S7D9L3</accession>
<organism evidence="7 8">
    <name type="scientific">Xanthomonas melonis</name>
    <dbReference type="NCBI Taxonomy" id="56456"/>
    <lineage>
        <taxon>Bacteria</taxon>
        <taxon>Pseudomonadati</taxon>
        <taxon>Pseudomonadota</taxon>
        <taxon>Gammaproteobacteria</taxon>
        <taxon>Lysobacterales</taxon>
        <taxon>Lysobacteraceae</taxon>
        <taxon>Xanthomonas</taxon>
    </lineage>
</organism>
<comment type="similarity">
    <text evidence="2">Belongs to the MipA/OmpV family.</text>
</comment>
<protein>
    <recommendedName>
        <fullName evidence="9">MipA/OmpV family protein</fullName>
    </recommendedName>
</protein>
<evidence type="ECO:0000256" key="5">
    <source>
        <dbReference type="ARBA" id="ARBA00023237"/>
    </source>
</evidence>
<keyword evidence="4" id="KW-0472">Membrane</keyword>
<evidence type="ECO:0000256" key="3">
    <source>
        <dbReference type="ARBA" id="ARBA00022729"/>
    </source>
</evidence>
<reference evidence="7 8" key="1">
    <citation type="submission" date="2016-08" db="EMBL/GenBank/DDBJ databases">
        <authorList>
            <person name="Seilhamer J.J."/>
        </authorList>
    </citation>
    <scope>NUCLEOTIDE SEQUENCE [LARGE SCALE GENOMIC DNA]</scope>
    <source>
        <strain evidence="7 8">CFBP4644</strain>
    </source>
</reference>
<dbReference type="OrthoDB" id="5295915at2"/>
<sequence>MIKPCTSSRHPSLRSTLAVVLTALASLPMTAMADASLGVAVAQSSQPYRSYENDTIPAPILSWEGNRFFFRGTTLGMKVSEGKTSSLSLTASPLLNRYRPEDSSDWRMRQLDKRRFLATAGIEWRLMGGWGIMNAKAEAEVTGVGGVFGDLKYSYPLSAGAVTLLPEIGATYQSEEIVRHYYRVSPSEARRSGFASYNPGDAVTPYFGVTALLPLGERWTATGSLRRTVLSDSITDSPMTNSDHLDAIVLGLSRRF</sequence>
<keyword evidence="3 6" id="KW-0732">Signal</keyword>
<dbReference type="PANTHER" id="PTHR38776:SF1">
    <property type="entry name" value="MLTA-INTERACTING PROTEIN-RELATED"/>
    <property type="match status" value="1"/>
</dbReference>
<dbReference type="GO" id="GO:0009279">
    <property type="term" value="C:cell outer membrane"/>
    <property type="evidence" value="ECO:0007669"/>
    <property type="project" value="UniProtKB-SubCell"/>
</dbReference>
<comment type="subcellular location">
    <subcellularLocation>
        <location evidence="1">Cell outer membrane</location>
    </subcellularLocation>
</comment>
<dbReference type="GO" id="GO:0009252">
    <property type="term" value="P:peptidoglycan biosynthetic process"/>
    <property type="evidence" value="ECO:0007669"/>
    <property type="project" value="TreeGrafter"/>
</dbReference>
<evidence type="ECO:0000256" key="2">
    <source>
        <dbReference type="ARBA" id="ARBA00005722"/>
    </source>
</evidence>
<feature type="signal peptide" evidence="6">
    <location>
        <begin position="1"/>
        <end position="33"/>
    </location>
</feature>
<name>A0A2S7D9L3_9XANT</name>
<dbReference type="Proteomes" id="UP000239865">
    <property type="component" value="Unassembled WGS sequence"/>
</dbReference>
<dbReference type="AlphaFoldDB" id="A0A2S7D9L3"/>